<dbReference type="EMBL" id="MU006731">
    <property type="protein sequence ID" value="KAF2624382.1"/>
    <property type="molecule type" value="Genomic_DNA"/>
</dbReference>
<evidence type="ECO:0000313" key="1">
    <source>
        <dbReference type="EMBL" id="KAF2624382.1"/>
    </source>
</evidence>
<proteinExistence type="predicted"/>
<organism evidence="1 2">
    <name type="scientific">Macroventuria anomochaeta</name>
    <dbReference type="NCBI Taxonomy" id="301207"/>
    <lineage>
        <taxon>Eukaryota</taxon>
        <taxon>Fungi</taxon>
        <taxon>Dikarya</taxon>
        <taxon>Ascomycota</taxon>
        <taxon>Pezizomycotina</taxon>
        <taxon>Dothideomycetes</taxon>
        <taxon>Pleosporomycetidae</taxon>
        <taxon>Pleosporales</taxon>
        <taxon>Pleosporineae</taxon>
        <taxon>Didymellaceae</taxon>
        <taxon>Macroventuria</taxon>
    </lineage>
</organism>
<comment type="caution">
    <text evidence="1">The sequence shown here is derived from an EMBL/GenBank/DDBJ whole genome shotgun (WGS) entry which is preliminary data.</text>
</comment>
<accession>A0ACB6RU59</accession>
<name>A0ACB6RU59_9PLEO</name>
<protein>
    <submittedName>
        <fullName evidence="1">Uncharacterized protein</fullName>
    </submittedName>
</protein>
<gene>
    <name evidence="1" type="ORF">BU25DRAFT_424161</name>
</gene>
<sequence>MARAPSCGMVLLASFLHRLLQSQLQFNPQSHAQEAAYLNKLVTVLSNNSAWRIPPTLFISATLYFYASIPFGLVKVGKSMRLHIAHGLERFRGLLEELGLDDFLNLSEVMKGAKPIGVFRSTPNQGVFGKLFVDVDPSADSPLWDEELGVKE</sequence>
<reference evidence="1" key="1">
    <citation type="journal article" date="2020" name="Stud. Mycol.">
        <title>101 Dothideomycetes genomes: a test case for predicting lifestyles and emergence of pathogens.</title>
        <authorList>
            <person name="Haridas S."/>
            <person name="Albert R."/>
            <person name="Binder M."/>
            <person name="Bloem J."/>
            <person name="Labutti K."/>
            <person name="Salamov A."/>
            <person name="Andreopoulos B."/>
            <person name="Baker S."/>
            <person name="Barry K."/>
            <person name="Bills G."/>
            <person name="Bluhm B."/>
            <person name="Cannon C."/>
            <person name="Castanera R."/>
            <person name="Culley D."/>
            <person name="Daum C."/>
            <person name="Ezra D."/>
            <person name="Gonzalez J."/>
            <person name="Henrissat B."/>
            <person name="Kuo A."/>
            <person name="Liang C."/>
            <person name="Lipzen A."/>
            <person name="Lutzoni F."/>
            <person name="Magnuson J."/>
            <person name="Mondo S."/>
            <person name="Nolan M."/>
            <person name="Ohm R."/>
            <person name="Pangilinan J."/>
            <person name="Park H.-J."/>
            <person name="Ramirez L."/>
            <person name="Alfaro M."/>
            <person name="Sun H."/>
            <person name="Tritt A."/>
            <person name="Yoshinaga Y."/>
            <person name="Zwiers L.-H."/>
            <person name="Turgeon B."/>
            <person name="Goodwin S."/>
            <person name="Spatafora J."/>
            <person name="Crous P."/>
            <person name="Grigoriev I."/>
        </authorList>
    </citation>
    <scope>NUCLEOTIDE SEQUENCE</scope>
    <source>
        <strain evidence="1">CBS 525.71</strain>
    </source>
</reference>
<keyword evidence="2" id="KW-1185">Reference proteome</keyword>
<evidence type="ECO:0000313" key="2">
    <source>
        <dbReference type="Proteomes" id="UP000799754"/>
    </source>
</evidence>
<dbReference type="Proteomes" id="UP000799754">
    <property type="component" value="Unassembled WGS sequence"/>
</dbReference>